<proteinExistence type="predicted"/>
<dbReference type="AlphaFoldDB" id="A0A5J4IZ25"/>
<reference evidence="1 2" key="1">
    <citation type="submission" date="2019-08" db="EMBL/GenBank/DDBJ databases">
        <title>Draft genome sequence of Ulvibacter marinus type strain NBRC 109484.</title>
        <authorList>
            <person name="Kawano K."/>
            <person name="Ushijima N."/>
            <person name="Kihara M."/>
            <person name="Itoh H."/>
        </authorList>
    </citation>
    <scope>NUCLEOTIDE SEQUENCE [LARGE SCALE GENOMIC DNA]</scope>
    <source>
        <strain evidence="1 2">NBRC 109484</strain>
    </source>
</reference>
<evidence type="ECO:0000313" key="2">
    <source>
        <dbReference type="Proteomes" id="UP000326509"/>
    </source>
</evidence>
<dbReference type="InterPro" id="IPR025366">
    <property type="entry name" value="DUF4270"/>
</dbReference>
<dbReference type="Pfam" id="PF14092">
    <property type="entry name" value="DUF4270"/>
    <property type="match status" value="1"/>
</dbReference>
<comment type="caution">
    <text evidence="1">The sequence shown here is derived from an EMBL/GenBank/DDBJ whole genome shotgun (WGS) entry which is preliminary data.</text>
</comment>
<organism evidence="1 2">
    <name type="scientific">Patiriisocius marinus</name>
    <dbReference type="NCBI Taxonomy" id="1397112"/>
    <lineage>
        <taxon>Bacteria</taxon>
        <taxon>Pseudomonadati</taxon>
        <taxon>Bacteroidota</taxon>
        <taxon>Flavobacteriia</taxon>
        <taxon>Flavobacteriales</taxon>
        <taxon>Flavobacteriaceae</taxon>
        <taxon>Patiriisocius</taxon>
    </lineage>
</organism>
<dbReference type="Proteomes" id="UP000326509">
    <property type="component" value="Unassembled WGS sequence"/>
</dbReference>
<evidence type="ECO:0008006" key="3">
    <source>
        <dbReference type="Google" id="ProtNLM"/>
    </source>
</evidence>
<name>A0A5J4IZ25_9FLAO</name>
<protein>
    <recommendedName>
        <fullName evidence="3">DUF4270 domain-containing protein</fullName>
    </recommendedName>
</protein>
<sequence length="507" mass="56234">MASCEEDLGTIGSQIIGDQNVDAILDDTKTVLSYSRKLVPTQSNELPIYQLGSYTDPAYGRSTVNLLSQLTLNNTNPNFNFYPELDSVVLYIPYFSELTTDDEGVGTYELDSVYGNSPINIEIFESGYFLRDFDPSSGFEETQKYYTNQGPLFNSFQGELIHTITNFVPSSDAIETVEFPDEDDDGGETEPVVTELPPGLRDTLPTAYWEEKIFSREDTPDLLNNNNFREYLRGLYFKVNGSGDNLIKFDLSDARIDIHYTFQTDSNIPSDDIPRTATVLTLGFDAINVNVFDNDLTPSIAADLENPDVVNGEEHLYVHGGDGVITLLELFGDDADGNGVADELDQMRQDEWLINEANLIFYVDKGQVSGGSQEPERIVIYDIENGTALIDYTEDTTSGDEAIDAYTTHLGRLQRDSDGKGDFYKIRITNYLSDLIHKDSTNVALGLVVSQNVGAGGYQDLETTQAPGVEQVPSSSVVAHEGTVLFGNNSTNTERKLKLQIYYTEPN</sequence>
<accession>A0A5J4IZ25</accession>
<evidence type="ECO:0000313" key="1">
    <source>
        <dbReference type="EMBL" id="GER60304.1"/>
    </source>
</evidence>
<gene>
    <name evidence="1" type="ORF">ULMA_24120</name>
</gene>
<dbReference type="EMBL" id="BKCG01000007">
    <property type="protein sequence ID" value="GER60304.1"/>
    <property type="molecule type" value="Genomic_DNA"/>
</dbReference>
<keyword evidence="2" id="KW-1185">Reference proteome</keyword>